<keyword evidence="2" id="KW-0396">Initiation factor</keyword>
<accession>A0A5A8CFG5</accession>
<organism evidence="6 9">
    <name type="scientific">Cafeteria roenbergensis</name>
    <name type="common">Marine flagellate</name>
    <dbReference type="NCBI Taxonomy" id="33653"/>
    <lineage>
        <taxon>Eukaryota</taxon>
        <taxon>Sar</taxon>
        <taxon>Stramenopiles</taxon>
        <taxon>Bigyra</taxon>
        <taxon>Opalozoa</taxon>
        <taxon>Bicosoecida</taxon>
        <taxon>Cafeteriaceae</taxon>
        <taxon>Cafeteria</taxon>
    </lineage>
</organism>
<evidence type="ECO:0000313" key="7">
    <source>
        <dbReference type="EMBL" id="KAA0175940.1"/>
    </source>
</evidence>
<dbReference type="Proteomes" id="UP000323011">
    <property type="component" value="Unassembled WGS sequence"/>
</dbReference>
<protein>
    <submittedName>
        <fullName evidence="6">Uncharacterized protein</fullName>
    </submittedName>
</protein>
<gene>
    <name evidence="7" type="ORF">FNF27_02661</name>
    <name evidence="6" type="ORF">FNF29_05156</name>
</gene>
<dbReference type="OMA" id="FMDKRDN"/>
<feature type="region of interest" description="Disordered" evidence="5">
    <location>
        <begin position="107"/>
        <end position="134"/>
    </location>
</feature>
<dbReference type="GO" id="GO:0003723">
    <property type="term" value="F:RNA binding"/>
    <property type="evidence" value="ECO:0007669"/>
    <property type="project" value="UniProtKB-KW"/>
</dbReference>
<evidence type="ECO:0000313" key="8">
    <source>
        <dbReference type="Proteomes" id="UP000322899"/>
    </source>
</evidence>
<evidence type="ECO:0000256" key="4">
    <source>
        <dbReference type="ARBA" id="ARBA00022917"/>
    </source>
</evidence>
<keyword evidence="3" id="KW-0694">RNA-binding</keyword>
<evidence type="ECO:0000256" key="3">
    <source>
        <dbReference type="ARBA" id="ARBA00022884"/>
    </source>
</evidence>
<dbReference type="PIRSF" id="PIRSF016281">
    <property type="entry name" value="EIF-3_zeta"/>
    <property type="match status" value="1"/>
</dbReference>
<evidence type="ECO:0000256" key="1">
    <source>
        <dbReference type="ARBA" id="ARBA00022490"/>
    </source>
</evidence>
<dbReference type="GO" id="GO:0005852">
    <property type="term" value="C:eukaryotic translation initiation factor 3 complex"/>
    <property type="evidence" value="ECO:0007669"/>
    <property type="project" value="InterPro"/>
</dbReference>
<dbReference type="EMBL" id="VLTN01000033">
    <property type="protein sequence ID" value="KAA0150581.1"/>
    <property type="molecule type" value="Genomic_DNA"/>
</dbReference>
<dbReference type="EMBL" id="VLTO01000011">
    <property type="protein sequence ID" value="KAA0175940.1"/>
    <property type="molecule type" value="Genomic_DNA"/>
</dbReference>
<dbReference type="OrthoDB" id="16538at2759"/>
<evidence type="ECO:0000256" key="5">
    <source>
        <dbReference type="SAM" id="MobiDB-lite"/>
    </source>
</evidence>
<dbReference type="PANTHER" id="PTHR12399">
    <property type="entry name" value="EUKARYOTIC TRANSLATION INITIATION FACTOR 3 SUBUNIT 7"/>
    <property type="match status" value="1"/>
</dbReference>
<dbReference type="Pfam" id="PF05091">
    <property type="entry name" value="eIF-3_zeta"/>
    <property type="match status" value="1"/>
</dbReference>
<evidence type="ECO:0000313" key="9">
    <source>
        <dbReference type="Proteomes" id="UP000323011"/>
    </source>
</evidence>
<keyword evidence="9" id="KW-1185">Reference proteome</keyword>
<comment type="caution">
    <text evidence="6">The sequence shown here is derived from an EMBL/GenBank/DDBJ whole genome shotgun (WGS) entry which is preliminary data.</text>
</comment>
<proteinExistence type="predicted"/>
<keyword evidence="4" id="KW-0648">Protein biosynthesis</keyword>
<sequence>MAAASASPAFVLDGVVPSPFSWGPVASDPRFDEVPYSHFSRTERVTKVAEVSATAKASYRRNNAYSRFEENEELTFRDEGADGDFTTVDTSRLPKRLGPRWRRANANNAGLRTDEDPSKVSHLSRNMQKAVNTASHNKRYTRLQRARMDSRRRWAGGPVWTAPSVAIDPAWNLVDETEPSQLASKEAEVPVAEDLSANGSLRSSSEAVANRIAKREPIAVDGRVFHPFVPTKVDTGLRDLMAAGAGTVYATDAAVSQLMVAQRAKRPWDIVFTVYGGSVILIDARSGAAQAELELEPVHETAFKPPEARDPTDINQARQLAIEATCATRAFREALVEGGKARAKIPKAGGLVVEAPAIAARCPAGQAMESVTHRYRRFALGDEQLVIRTSLHATARTSGSSKSKTLYAAALPERWESRAVASEWRKSFRDRPGDILLSELRDNAAKVGRWIAHTHLAGADELHLGFVTRRSRDDASAHEIVGTQSYSPEPLANQMSLPLSAMWGSLNWAISLVRHQVSEMQAAKRDAGALAEGEEDSDDYKYLMMYFPESETGAKACIRLYEIRSTDYEGDAEPAAKAR</sequence>
<dbReference type="AlphaFoldDB" id="A0A5A8CFG5"/>
<dbReference type="InterPro" id="IPR007783">
    <property type="entry name" value="eIF3d"/>
</dbReference>
<feature type="compositionally biased region" description="Polar residues" evidence="5">
    <location>
        <begin position="121"/>
        <end position="134"/>
    </location>
</feature>
<evidence type="ECO:0000313" key="6">
    <source>
        <dbReference type="EMBL" id="KAA0150581.1"/>
    </source>
</evidence>
<evidence type="ECO:0000256" key="2">
    <source>
        <dbReference type="ARBA" id="ARBA00022540"/>
    </source>
</evidence>
<name>A0A5A8CFG5_CAFRO</name>
<keyword evidence="1" id="KW-0963">Cytoplasm</keyword>
<reference evidence="8 9" key="1">
    <citation type="submission" date="2019-07" db="EMBL/GenBank/DDBJ databases">
        <title>Genomes of Cafeteria roenbergensis.</title>
        <authorList>
            <person name="Fischer M.G."/>
            <person name="Hackl T."/>
            <person name="Roman M."/>
        </authorList>
    </citation>
    <scope>NUCLEOTIDE SEQUENCE [LARGE SCALE GENOMIC DNA]</scope>
    <source>
        <strain evidence="6 9">BVI</strain>
        <strain evidence="7 8">E4-10P</strain>
    </source>
</reference>
<dbReference type="GO" id="GO:0003743">
    <property type="term" value="F:translation initiation factor activity"/>
    <property type="evidence" value="ECO:0007669"/>
    <property type="project" value="UniProtKB-KW"/>
</dbReference>
<dbReference type="Proteomes" id="UP000322899">
    <property type="component" value="Unassembled WGS sequence"/>
</dbReference>
<dbReference type="PANTHER" id="PTHR12399:SF0">
    <property type="entry name" value="EUKARYOTIC TRANSLATION INITIATION FACTOR 3 SUBUNIT D"/>
    <property type="match status" value="1"/>
</dbReference>